<dbReference type="Proteomes" id="UP000639606">
    <property type="component" value="Unassembled WGS sequence"/>
</dbReference>
<dbReference type="AlphaFoldDB" id="A0A918APJ2"/>
<keyword evidence="3" id="KW-1185">Reference proteome</keyword>
<feature type="transmembrane region" description="Helical" evidence="1">
    <location>
        <begin position="6"/>
        <end position="32"/>
    </location>
</feature>
<evidence type="ECO:0000313" key="2">
    <source>
        <dbReference type="EMBL" id="GGP54396.1"/>
    </source>
</evidence>
<reference evidence="2" key="1">
    <citation type="journal article" date="2014" name="Int. J. Syst. Evol. Microbiol.">
        <title>Complete genome sequence of Corynebacterium casei LMG S-19264T (=DSM 44701T), isolated from a smear-ripened cheese.</title>
        <authorList>
            <consortium name="US DOE Joint Genome Institute (JGI-PGF)"/>
            <person name="Walter F."/>
            <person name="Albersmeier A."/>
            <person name="Kalinowski J."/>
            <person name="Ruckert C."/>
        </authorList>
    </citation>
    <scope>NUCLEOTIDE SEQUENCE</scope>
    <source>
        <strain evidence="2">JCM 3313</strain>
    </source>
</reference>
<sequence length="73" mass="7579">MTGTDLGAALVAWALLWGAGLALFSLACRLSAQQPRPAREARRIAAWQRASPWALGVCSVVATAGVLLLAFTG</sequence>
<organism evidence="2 3">
    <name type="scientific">Saccharothrix coeruleofusca</name>
    <dbReference type="NCBI Taxonomy" id="33919"/>
    <lineage>
        <taxon>Bacteria</taxon>
        <taxon>Bacillati</taxon>
        <taxon>Actinomycetota</taxon>
        <taxon>Actinomycetes</taxon>
        <taxon>Pseudonocardiales</taxon>
        <taxon>Pseudonocardiaceae</taxon>
        <taxon>Saccharothrix</taxon>
    </lineage>
</organism>
<reference evidence="2" key="2">
    <citation type="submission" date="2020-09" db="EMBL/GenBank/DDBJ databases">
        <authorList>
            <person name="Sun Q."/>
            <person name="Ohkuma M."/>
        </authorList>
    </citation>
    <scope>NUCLEOTIDE SEQUENCE</scope>
    <source>
        <strain evidence="2">JCM 3313</strain>
    </source>
</reference>
<feature type="transmembrane region" description="Helical" evidence="1">
    <location>
        <begin position="53"/>
        <end position="71"/>
    </location>
</feature>
<evidence type="ECO:0000313" key="3">
    <source>
        <dbReference type="Proteomes" id="UP000639606"/>
    </source>
</evidence>
<dbReference type="RefSeq" id="WP_189223692.1">
    <property type="nucleotide sequence ID" value="NZ_BMRG01000004.1"/>
</dbReference>
<dbReference type="EMBL" id="BMRG01000004">
    <property type="protein sequence ID" value="GGP54396.1"/>
    <property type="molecule type" value="Genomic_DNA"/>
</dbReference>
<protein>
    <submittedName>
        <fullName evidence="2">Uncharacterized protein</fullName>
    </submittedName>
</protein>
<accession>A0A918APJ2</accession>
<keyword evidence="1" id="KW-0812">Transmembrane</keyword>
<comment type="caution">
    <text evidence="2">The sequence shown here is derived from an EMBL/GenBank/DDBJ whole genome shotgun (WGS) entry which is preliminary data.</text>
</comment>
<name>A0A918APJ2_9PSEU</name>
<evidence type="ECO:0000256" key="1">
    <source>
        <dbReference type="SAM" id="Phobius"/>
    </source>
</evidence>
<keyword evidence="1" id="KW-0472">Membrane</keyword>
<proteinExistence type="predicted"/>
<gene>
    <name evidence="2" type="ORF">GCM10010185_28620</name>
</gene>
<keyword evidence="1" id="KW-1133">Transmembrane helix</keyword>